<evidence type="ECO:0000256" key="5">
    <source>
        <dbReference type="ARBA" id="ARBA00004496"/>
    </source>
</evidence>
<keyword evidence="9" id="KW-0256">Endoplasmic reticulum</keyword>
<evidence type="ECO:0000313" key="17">
    <source>
        <dbReference type="Proteomes" id="UP000193380"/>
    </source>
</evidence>
<dbReference type="Proteomes" id="UP000193380">
    <property type="component" value="Unassembled WGS sequence"/>
</dbReference>
<evidence type="ECO:0000256" key="6">
    <source>
        <dbReference type="ARBA" id="ARBA00022490"/>
    </source>
</evidence>
<evidence type="ECO:0000256" key="4">
    <source>
        <dbReference type="ARBA" id="ARBA00004370"/>
    </source>
</evidence>
<evidence type="ECO:0000256" key="8">
    <source>
        <dbReference type="ARBA" id="ARBA00022801"/>
    </source>
</evidence>
<dbReference type="GO" id="GO:0005783">
    <property type="term" value="C:endoplasmic reticulum"/>
    <property type="evidence" value="ECO:0007669"/>
    <property type="project" value="UniProtKB-SubCell"/>
</dbReference>
<dbReference type="PaxDb" id="8022-A0A061A7S0"/>
<name>A0A061A7S0_ONCMY</name>
<evidence type="ECO:0000256" key="11">
    <source>
        <dbReference type="ARBA" id="ARBA00023098"/>
    </source>
</evidence>
<sequence>MSIDGFQMYLVSPEGAILDPQLLALHQDMSQPLSHYFICSSHNTYLMDDQLRGQSSQEAYIHVSVCRALKRGCRCVEVDCWDGPNGEPVVYHGHTFTSKILFRDVITTLAEYAFKVGTSIPELTVASMTTAALSTTLNLIQSLSGSVHLSSVLVFASTKYSAS</sequence>
<feature type="domain" description="Phosphatidylinositol-specific phospholipase C X" evidence="15">
    <location>
        <begin position="27"/>
        <end position="159"/>
    </location>
</feature>
<dbReference type="PROSITE" id="PS50007">
    <property type="entry name" value="PIPLC_X_DOMAIN"/>
    <property type="match status" value="1"/>
</dbReference>
<dbReference type="InterPro" id="IPR017946">
    <property type="entry name" value="PLC-like_Pdiesterase_TIM-brl"/>
</dbReference>
<keyword evidence="6" id="KW-0963">Cytoplasm</keyword>
<dbReference type="SMART" id="SM00148">
    <property type="entry name" value="PLCXc"/>
    <property type="match status" value="1"/>
</dbReference>
<dbReference type="GO" id="GO:0046872">
    <property type="term" value="F:metal ion binding"/>
    <property type="evidence" value="ECO:0007669"/>
    <property type="project" value="UniProtKB-KW"/>
</dbReference>
<dbReference type="InterPro" id="IPR001192">
    <property type="entry name" value="PI-PLC_fam"/>
</dbReference>
<keyword evidence="10" id="KW-0442">Lipid degradation</keyword>
<keyword evidence="8" id="KW-0378">Hydrolase</keyword>
<keyword evidence="7" id="KW-0479">Metal-binding</keyword>
<gene>
    <name evidence="16" type="ORF">GSONMT00049084001</name>
</gene>
<evidence type="ECO:0000256" key="7">
    <source>
        <dbReference type="ARBA" id="ARBA00022723"/>
    </source>
</evidence>
<evidence type="ECO:0000313" key="16">
    <source>
        <dbReference type="EMBL" id="CDR19139.1"/>
    </source>
</evidence>
<reference evidence="16" key="2">
    <citation type="submission" date="2014-03" db="EMBL/GenBank/DDBJ databases">
        <authorList>
            <person name="Genoscope - CEA"/>
        </authorList>
    </citation>
    <scope>NUCLEOTIDE SEQUENCE</scope>
</reference>
<accession>A0A061A7S0</accession>
<dbReference type="GO" id="GO:0005634">
    <property type="term" value="C:nucleus"/>
    <property type="evidence" value="ECO:0007669"/>
    <property type="project" value="UniProtKB-SubCell"/>
</dbReference>
<dbReference type="PANTHER" id="PTHR10336">
    <property type="entry name" value="PHOSPHOINOSITIDE-SPECIFIC PHOSPHOLIPASE C FAMILY PROTEIN"/>
    <property type="match status" value="1"/>
</dbReference>
<evidence type="ECO:0000256" key="1">
    <source>
        <dbReference type="ARBA" id="ARBA00001195"/>
    </source>
</evidence>
<dbReference type="SUPFAM" id="SSF51695">
    <property type="entry name" value="PLC-like phosphodiesterases"/>
    <property type="match status" value="1"/>
</dbReference>
<keyword evidence="14" id="KW-0539">Nucleus</keyword>
<dbReference type="GO" id="GO:0016042">
    <property type="term" value="P:lipid catabolic process"/>
    <property type="evidence" value="ECO:0007669"/>
    <property type="project" value="UniProtKB-KW"/>
</dbReference>
<dbReference type="Gene3D" id="3.20.20.190">
    <property type="entry name" value="Phosphatidylinositol (PI) phosphodiesterase"/>
    <property type="match status" value="1"/>
</dbReference>
<evidence type="ECO:0000256" key="10">
    <source>
        <dbReference type="ARBA" id="ARBA00022963"/>
    </source>
</evidence>
<dbReference type="PANTHER" id="PTHR10336:SF31">
    <property type="entry name" value="1-PHOSPHATIDYLINOSITOL 4,5-BISPHOSPHATE PHOSPHODIESTERASE DELTA-4"/>
    <property type="match status" value="1"/>
</dbReference>
<keyword evidence="12" id="KW-0472">Membrane</keyword>
<evidence type="ECO:0000256" key="14">
    <source>
        <dbReference type="ARBA" id="ARBA00023242"/>
    </source>
</evidence>
<keyword evidence="13" id="KW-0807">Transducer</keyword>
<dbReference type="AlphaFoldDB" id="A0A061A7S0"/>
<protein>
    <recommendedName>
        <fullName evidence="15">Phosphatidylinositol-specific phospholipase C X domain-containing protein</fullName>
    </recommendedName>
</protein>
<dbReference type="GO" id="GO:0035556">
    <property type="term" value="P:intracellular signal transduction"/>
    <property type="evidence" value="ECO:0007669"/>
    <property type="project" value="InterPro"/>
</dbReference>
<dbReference type="EMBL" id="FR984002">
    <property type="protein sequence ID" value="CDR19139.1"/>
    <property type="molecule type" value="Genomic_DNA"/>
</dbReference>
<comment type="catalytic activity">
    <reaction evidence="1">
        <text>a 1,2-diacyl-sn-glycero-3-phospho-(1D-myo-inositol-4,5-bisphosphate) + H2O = 1D-myo-inositol 1,4,5-trisphosphate + a 1,2-diacyl-sn-glycerol + H(+)</text>
        <dbReference type="Rhea" id="RHEA:33179"/>
        <dbReference type="ChEBI" id="CHEBI:15377"/>
        <dbReference type="ChEBI" id="CHEBI:15378"/>
        <dbReference type="ChEBI" id="CHEBI:17815"/>
        <dbReference type="ChEBI" id="CHEBI:58456"/>
        <dbReference type="ChEBI" id="CHEBI:203600"/>
        <dbReference type="EC" id="3.1.4.11"/>
    </reaction>
</comment>
<dbReference type="GO" id="GO:0005886">
    <property type="term" value="C:plasma membrane"/>
    <property type="evidence" value="ECO:0007669"/>
    <property type="project" value="TreeGrafter"/>
</dbReference>
<dbReference type="GO" id="GO:0004435">
    <property type="term" value="F:phosphatidylinositol-4,5-bisphosphate phospholipase C activity"/>
    <property type="evidence" value="ECO:0007669"/>
    <property type="project" value="UniProtKB-EC"/>
</dbReference>
<evidence type="ECO:0000256" key="9">
    <source>
        <dbReference type="ARBA" id="ARBA00022824"/>
    </source>
</evidence>
<evidence type="ECO:0000256" key="12">
    <source>
        <dbReference type="ARBA" id="ARBA00023136"/>
    </source>
</evidence>
<comment type="subcellular location">
    <subcellularLocation>
        <location evidence="5">Cytoplasm</location>
    </subcellularLocation>
    <subcellularLocation>
        <location evidence="3">Endoplasmic reticulum</location>
    </subcellularLocation>
    <subcellularLocation>
        <location evidence="4">Membrane</location>
    </subcellularLocation>
    <subcellularLocation>
        <location evidence="2">Nucleus</location>
    </subcellularLocation>
</comment>
<evidence type="ECO:0000259" key="15">
    <source>
        <dbReference type="SMART" id="SM00148"/>
    </source>
</evidence>
<dbReference type="InterPro" id="IPR000909">
    <property type="entry name" value="PLipase_C_PInositol-sp_X_dom"/>
</dbReference>
<proteinExistence type="predicted"/>
<dbReference type="FunFam" id="3.20.20.190:FF:000084">
    <property type="match status" value="1"/>
</dbReference>
<evidence type="ECO:0000256" key="3">
    <source>
        <dbReference type="ARBA" id="ARBA00004240"/>
    </source>
</evidence>
<keyword evidence="11" id="KW-0443">Lipid metabolism</keyword>
<evidence type="ECO:0000256" key="2">
    <source>
        <dbReference type="ARBA" id="ARBA00004123"/>
    </source>
</evidence>
<reference evidence="16" key="1">
    <citation type="journal article" date="2014" name="Nat. Commun.">
        <title>The rainbow trout genome provides novel insights into evolution after whole-genome duplication in vertebrates.</title>
        <authorList>
            <person name="Berthelot C."/>
            <person name="Brunet F."/>
            <person name="Chalopin D."/>
            <person name="Juanchich A."/>
            <person name="Bernard M."/>
            <person name="Noel B."/>
            <person name="Bento P."/>
            <person name="Da Silva C."/>
            <person name="Labadie K."/>
            <person name="Alberti A."/>
            <person name="Aury J.M."/>
            <person name="Louis A."/>
            <person name="Dehais P."/>
            <person name="Bardou P."/>
            <person name="Montfort J."/>
            <person name="Klopp C."/>
            <person name="Cabau C."/>
            <person name="Gaspin C."/>
            <person name="Thorgaard G.H."/>
            <person name="Boussaha M."/>
            <person name="Quillet E."/>
            <person name="Guyomard R."/>
            <person name="Galiana D."/>
            <person name="Bobe J."/>
            <person name="Volff J.N."/>
            <person name="Genet C."/>
            <person name="Wincker P."/>
            <person name="Jaillon O."/>
            <person name="Roest Crollius H."/>
            <person name="Guiguen Y."/>
        </authorList>
    </citation>
    <scope>NUCLEOTIDE SEQUENCE [LARGE SCALE GENOMIC DNA]</scope>
</reference>
<dbReference type="Pfam" id="PF00388">
    <property type="entry name" value="PI-PLC-X"/>
    <property type="match status" value="1"/>
</dbReference>
<dbReference type="STRING" id="8022.A0A061A7S0"/>
<organism evidence="16 17">
    <name type="scientific">Oncorhynchus mykiss</name>
    <name type="common">Rainbow trout</name>
    <name type="synonym">Salmo gairdneri</name>
    <dbReference type="NCBI Taxonomy" id="8022"/>
    <lineage>
        <taxon>Eukaryota</taxon>
        <taxon>Metazoa</taxon>
        <taxon>Chordata</taxon>
        <taxon>Craniata</taxon>
        <taxon>Vertebrata</taxon>
        <taxon>Euteleostomi</taxon>
        <taxon>Actinopterygii</taxon>
        <taxon>Neopterygii</taxon>
        <taxon>Teleostei</taxon>
        <taxon>Protacanthopterygii</taxon>
        <taxon>Salmoniformes</taxon>
        <taxon>Salmonidae</taxon>
        <taxon>Salmoninae</taxon>
        <taxon>Oncorhynchus</taxon>
    </lineage>
</organism>
<evidence type="ECO:0000256" key="13">
    <source>
        <dbReference type="ARBA" id="ARBA00023224"/>
    </source>
</evidence>